<dbReference type="OrthoDB" id="2153661at2759"/>
<keyword evidence="4 7" id="KW-1133">Transmembrane helix</keyword>
<feature type="transmembrane region" description="Helical" evidence="7">
    <location>
        <begin position="267"/>
        <end position="288"/>
    </location>
</feature>
<dbReference type="SUPFAM" id="SSF103473">
    <property type="entry name" value="MFS general substrate transporter"/>
    <property type="match status" value="1"/>
</dbReference>
<feature type="transmembrane region" description="Helical" evidence="7">
    <location>
        <begin position="318"/>
        <end position="337"/>
    </location>
</feature>
<sequence>MSTTKDGVDYDGSDVEKNISNNGQEDTQVHEIDVDEQAMTKASISDYFTIMATGFALISDGYQNNLSTVFNPIFSALYPTAYTSAIKTQVSNSLLVGEVLGQVGVGLICDLVGRKTAMVGTTLLIVIGGILCTAAHAPTPNGLFWFLTVARGIIGVGVGGEYPACSTSASEAANEKFGRNRGKIFILVTNLMLSIGGPIVISLFLLIINASHFGGTTVGSDRYKLQYTWRVLFGIGIVIPLSVFYFRLKMQNPKLYRRNAIRRRPPYLLIFKRYWKTLLGTAGTWFLYDFVTFPNGVFSSTIIASVIPGAGLVKTLEWTLLLSILSLPGVFLGAFVVKYTGRRNLLMMGFTGYILFGLIVGLAYDKLTPIPAAFIVMYALMQSSGNFGPGNMEGTISAESYPTSIRGTCYGFSAAIGKVGAAVGTQAFTPIQNNLGKRYTFIIAACCGFLGVLLAFFFVEDKGMDRLEKEDENWRQYLVAHGYADIQMGDGSEGVITASGNKDNGTLEFEKQYGMVTNGYEL</sequence>
<keyword evidence="2" id="KW-0813">Transport</keyword>
<keyword evidence="3 7" id="KW-0812">Transmembrane</keyword>
<evidence type="ECO:0000256" key="1">
    <source>
        <dbReference type="ARBA" id="ARBA00004141"/>
    </source>
</evidence>
<dbReference type="Proteomes" id="UP000279236">
    <property type="component" value="Unassembled WGS sequence"/>
</dbReference>
<proteinExistence type="predicted"/>
<feature type="transmembrane region" description="Helical" evidence="7">
    <location>
        <begin position="117"/>
        <end position="137"/>
    </location>
</feature>
<evidence type="ECO:0000256" key="6">
    <source>
        <dbReference type="SAM" id="MobiDB-lite"/>
    </source>
</evidence>
<accession>A0A427XKV9</accession>
<protein>
    <submittedName>
        <fullName evidence="9">Permease</fullName>
    </submittedName>
</protein>
<feature type="transmembrane region" description="Helical" evidence="7">
    <location>
        <begin position="184"/>
        <end position="207"/>
    </location>
</feature>
<dbReference type="GO" id="GO:0005886">
    <property type="term" value="C:plasma membrane"/>
    <property type="evidence" value="ECO:0007669"/>
    <property type="project" value="TreeGrafter"/>
</dbReference>
<dbReference type="InterPro" id="IPR005828">
    <property type="entry name" value="MFS_sugar_transport-like"/>
</dbReference>
<feature type="region of interest" description="Disordered" evidence="6">
    <location>
        <begin position="1"/>
        <end position="27"/>
    </location>
</feature>
<dbReference type="RefSeq" id="XP_028474524.1">
    <property type="nucleotide sequence ID" value="XM_028617217.1"/>
</dbReference>
<dbReference type="AlphaFoldDB" id="A0A427XKV9"/>
<name>A0A427XKV9_9TREE</name>
<dbReference type="PANTHER" id="PTHR23508:SF10">
    <property type="entry name" value="CARBOXYLIC ACID TRANSPORTER PROTEIN HOMOLOG"/>
    <property type="match status" value="1"/>
</dbReference>
<evidence type="ECO:0000256" key="5">
    <source>
        <dbReference type="ARBA" id="ARBA00023136"/>
    </source>
</evidence>
<gene>
    <name evidence="9" type="primary">GIT1</name>
    <name evidence="9" type="ORF">EHS24_001419</name>
</gene>
<evidence type="ECO:0000256" key="3">
    <source>
        <dbReference type="ARBA" id="ARBA00022692"/>
    </source>
</evidence>
<feature type="transmembrane region" description="Helical" evidence="7">
    <location>
        <begin position="344"/>
        <end position="364"/>
    </location>
</feature>
<keyword evidence="10" id="KW-1185">Reference proteome</keyword>
<dbReference type="EMBL" id="RSCE01000010">
    <property type="protein sequence ID" value="RSH79377.1"/>
    <property type="molecule type" value="Genomic_DNA"/>
</dbReference>
<organism evidence="9 10">
    <name type="scientific">Apiotrichum porosum</name>
    <dbReference type="NCBI Taxonomy" id="105984"/>
    <lineage>
        <taxon>Eukaryota</taxon>
        <taxon>Fungi</taxon>
        <taxon>Dikarya</taxon>
        <taxon>Basidiomycota</taxon>
        <taxon>Agaricomycotina</taxon>
        <taxon>Tremellomycetes</taxon>
        <taxon>Trichosporonales</taxon>
        <taxon>Trichosporonaceae</taxon>
        <taxon>Apiotrichum</taxon>
    </lineage>
</organism>
<evidence type="ECO:0000313" key="9">
    <source>
        <dbReference type="EMBL" id="RSH79377.1"/>
    </source>
</evidence>
<evidence type="ECO:0000256" key="4">
    <source>
        <dbReference type="ARBA" id="ARBA00022989"/>
    </source>
</evidence>
<dbReference type="InterPro" id="IPR036259">
    <property type="entry name" value="MFS_trans_sf"/>
</dbReference>
<dbReference type="GeneID" id="39585962"/>
<dbReference type="GO" id="GO:0046943">
    <property type="term" value="F:carboxylic acid transmembrane transporter activity"/>
    <property type="evidence" value="ECO:0007669"/>
    <property type="project" value="TreeGrafter"/>
</dbReference>
<dbReference type="Pfam" id="PF00083">
    <property type="entry name" value="Sugar_tr"/>
    <property type="match status" value="1"/>
</dbReference>
<evidence type="ECO:0000256" key="2">
    <source>
        <dbReference type="ARBA" id="ARBA00022448"/>
    </source>
</evidence>
<dbReference type="PANTHER" id="PTHR23508">
    <property type="entry name" value="CARBOXYLIC ACID TRANSPORTER PROTEIN HOMOLOG"/>
    <property type="match status" value="1"/>
</dbReference>
<comment type="caution">
    <text evidence="9">The sequence shown here is derived from an EMBL/GenBank/DDBJ whole genome shotgun (WGS) entry which is preliminary data.</text>
</comment>
<dbReference type="InterPro" id="IPR020846">
    <property type="entry name" value="MFS_dom"/>
</dbReference>
<feature type="transmembrane region" description="Helical" evidence="7">
    <location>
        <begin position="227"/>
        <end position="246"/>
    </location>
</feature>
<evidence type="ECO:0000256" key="7">
    <source>
        <dbReference type="SAM" id="Phobius"/>
    </source>
</evidence>
<reference evidence="9 10" key="1">
    <citation type="submission" date="2018-11" db="EMBL/GenBank/DDBJ databases">
        <title>Genome sequence of Apiotrichum porosum DSM 27194.</title>
        <authorList>
            <person name="Aliyu H."/>
            <person name="Gorte O."/>
            <person name="Ochsenreither K."/>
        </authorList>
    </citation>
    <scope>NUCLEOTIDE SEQUENCE [LARGE SCALE GENOMIC DNA]</scope>
    <source>
        <strain evidence="9 10">DSM 27194</strain>
    </source>
</reference>
<dbReference type="PROSITE" id="PS50850">
    <property type="entry name" value="MFS"/>
    <property type="match status" value="1"/>
</dbReference>
<evidence type="ECO:0000259" key="8">
    <source>
        <dbReference type="PROSITE" id="PS50850"/>
    </source>
</evidence>
<evidence type="ECO:0000313" key="10">
    <source>
        <dbReference type="Proteomes" id="UP000279236"/>
    </source>
</evidence>
<dbReference type="FunFam" id="1.20.1250.20:FF:000140">
    <property type="entry name" value="Putative MFS phospholipid transporter"/>
    <property type="match status" value="1"/>
</dbReference>
<keyword evidence="5 7" id="KW-0472">Membrane</keyword>
<dbReference type="Gene3D" id="1.20.1250.20">
    <property type="entry name" value="MFS general substrate transporter like domains"/>
    <property type="match status" value="1"/>
</dbReference>
<feature type="transmembrane region" description="Helical" evidence="7">
    <location>
        <begin position="143"/>
        <end position="164"/>
    </location>
</feature>
<feature type="domain" description="Major facilitator superfamily (MFS) profile" evidence="8">
    <location>
        <begin position="49"/>
        <end position="463"/>
    </location>
</feature>
<comment type="subcellular location">
    <subcellularLocation>
        <location evidence="1">Membrane</location>
        <topology evidence="1">Multi-pass membrane protein</topology>
    </subcellularLocation>
</comment>
<feature type="transmembrane region" description="Helical" evidence="7">
    <location>
        <begin position="439"/>
        <end position="459"/>
    </location>
</feature>
<dbReference type="STRING" id="105984.A0A427XKV9"/>